<dbReference type="InterPro" id="IPR029045">
    <property type="entry name" value="ClpP/crotonase-like_dom_sf"/>
</dbReference>
<dbReference type="InterPro" id="IPR008927">
    <property type="entry name" value="6-PGluconate_DH-like_C_sf"/>
</dbReference>
<evidence type="ECO:0000256" key="15">
    <source>
        <dbReference type="SAM" id="MobiDB-lite"/>
    </source>
</evidence>
<evidence type="ECO:0000313" key="18">
    <source>
        <dbReference type="EMBL" id="AOZ05696.1"/>
    </source>
</evidence>
<keyword evidence="9" id="KW-0576">Peroxisome</keyword>
<feature type="region of interest" description="Disordered" evidence="15">
    <location>
        <begin position="733"/>
        <end position="756"/>
    </location>
</feature>
<evidence type="ECO:0000256" key="5">
    <source>
        <dbReference type="ARBA" id="ARBA00022963"/>
    </source>
</evidence>
<dbReference type="PANTHER" id="PTHR23309:SF51">
    <property type="entry name" value="3-HYDROXYACYL-COA DEHYDROGENASE-RELATED"/>
    <property type="match status" value="1"/>
</dbReference>
<dbReference type="Pfam" id="PF02737">
    <property type="entry name" value="3HCDH_N"/>
    <property type="match status" value="1"/>
</dbReference>
<evidence type="ECO:0000256" key="3">
    <source>
        <dbReference type="ARBA" id="ARBA00008750"/>
    </source>
</evidence>
<keyword evidence="4" id="KW-0276">Fatty acid metabolism</keyword>
<keyword evidence="6" id="KW-0560">Oxidoreductase</keyword>
<evidence type="ECO:0000256" key="14">
    <source>
        <dbReference type="RuleBase" id="RU003707"/>
    </source>
</evidence>
<evidence type="ECO:0000256" key="12">
    <source>
        <dbReference type="ARBA" id="ARBA00023268"/>
    </source>
</evidence>
<keyword evidence="19" id="KW-1185">Reference proteome</keyword>
<dbReference type="Pfam" id="PF00725">
    <property type="entry name" value="3HCDH"/>
    <property type="match status" value="2"/>
</dbReference>
<reference evidence="18 19" key="1">
    <citation type="submission" date="2016-10" db="EMBL/GenBank/DDBJ databases">
        <title>Complete genome sequences of three Cupriavidus strains isolated from various Malaysian environments.</title>
        <authorList>
            <person name="Abdullah A.A.-A."/>
            <person name="Shafie N.A.H."/>
            <person name="Lau N.S."/>
        </authorList>
    </citation>
    <scope>NUCLEOTIDE SEQUENCE [LARGE SCALE GENOMIC DNA]</scope>
    <source>
        <strain evidence="18 19">USMAA1020</strain>
    </source>
</reference>
<evidence type="ECO:0000256" key="9">
    <source>
        <dbReference type="ARBA" id="ARBA00023140"/>
    </source>
</evidence>
<name>A0ABM6F2Q6_9BURK</name>
<dbReference type="Gene3D" id="1.10.1040.50">
    <property type="match status" value="1"/>
</dbReference>
<dbReference type="Proteomes" id="UP000177515">
    <property type="component" value="Chromosome 1"/>
</dbReference>
<dbReference type="InterPro" id="IPR006176">
    <property type="entry name" value="3-OHacyl-CoA_DH_NAD-bd"/>
</dbReference>
<dbReference type="CDD" id="cd06558">
    <property type="entry name" value="crotonase-like"/>
    <property type="match status" value="1"/>
</dbReference>
<evidence type="ECO:0000256" key="7">
    <source>
        <dbReference type="ARBA" id="ARBA00023027"/>
    </source>
</evidence>
<accession>A0ABM6F2Q6</accession>
<gene>
    <name evidence="18" type="ORF">BKK80_07660</name>
</gene>
<feature type="domain" description="3-hydroxyacyl-CoA dehydrogenase C-terminal" evidence="16">
    <location>
        <begin position="636"/>
        <end position="723"/>
    </location>
</feature>
<dbReference type="InterPro" id="IPR018376">
    <property type="entry name" value="Enoyl-CoA_hyd/isom_CS"/>
</dbReference>
<comment type="similarity">
    <text evidence="14">Belongs to the enoyl-CoA hydratase/isomerase family.</text>
</comment>
<dbReference type="InterPro" id="IPR036291">
    <property type="entry name" value="NAD(P)-bd_dom_sf"/>
</dbReference>
<evidence type="ECO:0000256" key="2">
    <source>
        <dbReference type="ARBA" id="ARBA00005005"/>
    </source>
</evidence>
<evidence type="ECO:0000256" key="6">
    <source>
        <dbReference type="ARBA" id="ARBA00023002"/>
    </source>
</evidence>
<organism evidence="18 19">
    <name type="scientific">Cupriavidus malaysiensis</name>
    <dbReference type="NCBI Taxonomy" id="367825"/>
    <lineage>
        <taxon>Bacteria</taxon>
        <taxon>Pseudomonadati</taxon>
        <taxon>Pseudomonadota</taxon>
        <taxon>Betaproteobacteria</taxon>
        <taxon>Burkholderiales</taxon>
        <taxon>Burkholderiaceae</taxon>
        <taxon>Cupriavidus</taxon>
    </lineage>
</organism>
<evidence type="ECO:0000256" key="10">
    <source>
        <dbReference type="ARBA" id="ARBA00023235"/>
    </source>
</evidence>
<dbReference type="EMBL" id="CP017754">
    <property type="protein sequence ID" value="AOZ05696.1"/>
    <property type="molecule type" value="Genomic_DNA"/>
</dbReference>
<dbReference type="Gene3D" id="3.90.226.10">
    <property type="entry name" value="2-enoyl-CoA Hydratase, Chain A, domain 1"/>
    <property type="match status" value="1"/>
</dbReference>
<feature type="domain" description="3-hydroxyacyl-CoA dehydrogenase C-terminal" evidence="16">
    <location>
        <begin position="504"/>
        <end position="599"/>
    </location>
</feature>
<feature type="domain" description="3-hydroxyacyl-CoA dehydrogenase NAD binding" evidence="17">
    <location>
        <begin position="324"/>
        <end position="499"/>
    </location>
</feature>
<evidence type="ECO:0000313" key="19">
    <source>
        <dbReference type="Proteomes" id="UP000177515"/>
    </source>
</evidence>
<keyword evidence="8" id="KW-0443">Lipid metabolism</keyword>
<comment type="similarity">
    <text evidence="3">In the N-terminal section; belongs to the enoyl-CoA hydratase/isomerase family.</text>
</comment>
<proteinExistence type="inferred from homology"/>
<dbReference type="SUPFAM" id="SSF52096">
    <property type="entry name" value="ClpP/crotonase"/>
    <property type="match status" value="1"/>
</dbReference>
<dbReference type="PROSITE" id="PS00166">
    <property type="entry name" value="ENOYL_COA_HYDRATASE"/>
    <property type="match status" value="1"/>
</dbReference>
<evidence type="ECO:0000256" key="11">
    <source>
        <dbReference type="ARBA" id="ARBA00023239"/>
    </source>
</evidence>
<sequence length="756" mass="77600">MSVGPAVPPAASGRAGPGVTLSRRGGIGLLCIDHAPVNALSPAVVAALDEAVAAFEGDGGLDALLVHCAGRTFVAGGDIAAFDAPDFDAAPFNRILARLEGSRRLVLAALHGTALGGGLELALACHYRIALADTRVGLPEVRLGLLPGSLGSQRLPRACGAELALELMLSGRMIGAEAARAAGIVDAVAAAAPVAAGRADAAAQALAAGLDYLRTLMARGAPPRRLSERPVALAGLPAGFFAAVRAREAASFARYPARAAIVRAVEAAATLPFAQGEAVEAELLRACVVSQPSRALRHLFFAERRAAQVPGLPAGLPPRPLQAVGVVGGGAMGSAIAAALAGVGLRVVLVEADGAALAAGLACTQAAARHAAARGRLSLAQAEAGIARLEGALDLAALAGCDLVVEAVYEDMALKQQVFARLGRVCRPGAILASHTATLDVEVLADASGRPADVLGMHLFSPAGAMRLLEVVRAERTAPEVLATALALARRLGKVPVVSGVCYGFIGNRMAEAYLRETEFLLQEGVSPQRIDAVAQAHGMAMGPCRALDLAGVDVAARAVIEYGKAGGLPPDPAYRAVVRRLYALGRHGQKSGAGLYRYAPGERTPRPDAAVEAICRALARETGVAQRAGIGEREIAERLFYPLVNEAARLLEEGVASRPGDIDMVWTAGYGFPDYLGGPVWLADRVGLARIVAGLERYGRERGNAFDYWDVSPLLASLARHGGRLSDWSMAGAGSASAAGPWPPGDGQDGTPPKH</sequence>
<dbReference type="SUPFAM" id="SSF51735">
    <property type="entry name" value="NAD(P)-binding Rossmann-fold domains"/>
    <property type="match status" value="1"/>
</dbReference>
<keyword evidence="10" id="KW-0413">Isomerase</keyword>
<comment type="pathway">
    <text evidence="2">Lipid metabolism; fatty acid beta-oxidation.</text>
</comment>
<evidence type="ECO:0000259" key="17">
    <source>
        <dbReference type="Pfam" id="PF02737"/>
    </source>
</evidence>
<keyword evidence="11" id="KW-0456">Lyase</keyword>
<dbReference type="PANTHER" id="PTHR23309">
    <property type="entry name" value="3-HYDROXYACYL-COA DEHYROGENASE"/>
    <property type="match status" value="1"/>
</dbReference>
<protein>
    <submittedName>
        <fullName evidence="18">Enoyl-CoA hydratase</fullName>
    </submittedName>
</protein>
<comment type="subcellular location">
    <subcellularLocation>
        <location evidence="1">Peroxisome</location>
    </subcellularLocation>
</comment>
<evidence type="ECO:0000256" key="4">
    <source>
        <dbReference type="ARBA" id="ARBA00022832"/>
    </source>
</evidence>
<comment type="catalytic activity">
    <reaction evidence="13">
        <text>a (3S)-3-hydroxyacyl-CoA + NAD(+) = a 3-oxoacyl-CoA + NADH + H(+)</text>
        <dbReference type="Rhea" id="RHEA:22432"/>
        <dbReference type="ChEBI" id="CHEBI:15378"/>
        <dbReference type="ChEBI" id="CHEBI:57318"/>
        <dbReference type="ChEBI" id="CHEBI:57540"/>
        <dbReference type="ChEBI" id="CHEBI:57945"/>
        <dbReference type="ChEBI" id="CHEBI:90726"/>
        <dbReference type="EC" id="1.1.1.35"/>
    </reaction>
</comment>
<dbReference type="SUPFAM" id="SSF48179">
    <property type="entry name" value="6-phosphogluconate dehydrogenase C-terminal domain-like"/>
    <property type="match status" value="2"/>
</dbReference>
<keyword evidence="5" id="KW-0442">Lipid degradation</keyword>
<keyword evidence="7" id="KW-0520">NAD</keyword>
<dbReference type="InterPro" id="IPR001753">
    <property type="entry name" value="Enoyl-CoA_hydra/iso"/>
</dbReference>
<dbReference type="Pfam" id="PF00378">
    <property type="entry name" value="ECH_1"/>
    <property type="match status" value="1"/>
</dbReference>
<evidence type="ECO:0000259" key="16">
    <source>
        <dbReference type="Pfam" id="PF00725"/>
    </source>
</evidence>
<evidence type="ECO:0000256" key="8">
    <source>
        <dbReference type="ARBA" id="ARBA00023098"/>
    </source>
</evidence>
<dbReference type="Gene3D" id="3.40.50.720">
    <property type="entry name" value="NAD(P)-binding Rossmann-like Domain"/>
    <property type="match status" value="1"/>
</dbReference>
<dbReference type="InterPro" id="IPR006108">
    <property type="entry name" value="3HC_DH_C"/>
</dbReference>
<evidence type="ECO:0000256" key="13">
    <source>
        <dbReference type="ARBA" id="ARBA00049556"/>
    </source>
</evidence>
<keyword evidence="12" id="KW-0511">Multifunctional enzyme</keyword>
<evidence type="ECO:0000256" key="1">
    <source>
        <dbReference type="ARBA" id="ARBA00004275"/>
    </source>
</evidence>